<feature type="domain" description="Type II/III secretion system secretin-like" evidence="10">
    <location>
        <begin position="333"/>
        <end position="490"/>
    </location>
</feature>
<dbReference type="Gene3D" id="3.30.1370.120">
    <property type="match status" value="1"/>
</dbReference>
<dbReference type="PRINTS" id="PR00811">
    <property type="entry name" value="BCTERIALGSPD"/>
</dbReference>
<evidence type="ECO:0000259" key="12">
    <source>
        <dbReference type="Pfam" id="PF21305"/>
    </source>
</evidence>
<feature type="transmembrane region" description="Helical" evidence="9">
    <location>
        <begin position="6"/>
        <end position="25"/>
    </location>
</feature>
<evidence type="ECO:0000256" key="3">
    <source>
        <dbReference type="ARBA" id="ARBA00022692"/>
    </source>
</evidence>
<feature type="domain" description="GspD-like N0" evidence="12">
    <location>
        <begin position="98"/>
        <end position="160"/>
    </location>
</feature>
<reference evidence="13 14" key="1">
    <citation type="submission" date="2019-01" db="EMBL/GenBank/DDBJ databases">
        <title>Insights into ecological role of a new deltaproteobacterial order Candidatus Sinidesulfobacterales (Sva0485) by metagenomics and metatranscriptomics.</title>
        <authorList>
            <person name="Tan S."/>
            <person name="Liu J."/>
            <person name="Fang Y."/>
            <person name="Hedlund B.P."/>
            <person name="Lian Z.H."/>
            <person name="Huang L.Y."/>
            <person name="Li J.T."/>
            <person name="Huang L.N."/>
            <person name="Li W.J."/>
            <person name="Jiang H.C."/>
            <person name="Dong H.L."/>
            <person name="Shu W.S."/>
        </authorList>
    </citation>
    <scope>NUCLEOTIDE SEQUENCE [LARGE SCALE GENOMIC DNA]</scope>
    <source>
        <strain evidence="13">AP3</strain>
    </source>
</reference>
<comment type="caution">
    <text evidence="13">The sequence shown here is derived from an EMBL/GenBank/DDBJ whole genome shotgun (WGS) entry which is preliminary data.</text>
</comment>
<gene>
    <name evidence="13" type="primary">pilQ</name>
    <name evidence="13" type="ORF">EVJ47_07460</name>
</gene>
<dbReference type="InterPro" id="IPR004846">
    <property type="entry name" value="T2SS/T3SS_dom"/>
</dbReference>
<evidence type="ECO:0000256" key="9">
    <source>
        <dbReference type="SAM" id="Phobius"/>
    </source>
</evidence>
<sequence>MLSCGLRSNFVNEIILFIFYIYEEIKMEKLKRMESEAVNFRFYRKAGLKLMFIASLFLVFVIFPQINSFASSGGNNPNNHQTVKKFFVDPSDMRISFDFQNASIVDVIRMIAKVSNMNVLIGSDVKGTVTMKMRNVPLKDILSVIMEAYGLGMVKKDGIYYINASGTIASVVSAERNARAISEPKITKIVPVNYVSATGLMPKIKTVLSSQGTIIYDKSLHALMITDTAKHVMRAVSLIERLDKRTPEVMIIAKMVEVSKNYSNQLGINWNGSYLGASPTSVLPAFSKYAGGETTGSPAGPGLSPTLTTQASPGTFSLGILNSAVSINATLEALESLSKAKSIASPKVVVLNNQKATIEKGETLYLPGVAGVGATAAPQAITAQISLNITPHIMANGNVKLVINSTNNTVAPPVSGAQATLDTESANSTVIIKNGQTVVIGGVYQMNKTVTNNGIPGLMSIPLLGWLFKSQNISYSKDELLIFITPRIIKS</sequence>
<keyword evidence="5 9" id="KW-0472">Membrane</keyword>
<dbReference type="Gene3D" id="3.30.1370.130">
    <property type="match status" value="1"/>
</dbReference>
<accession>A0A519B9U1</accession>
<comment type="subcellular location">
    <subcellularLocation>
        <location evidence="8">Cell outer membrane</location>
    </subcellularLocation>
    <subcellularLocation>
        <location evidence="1">Membrane</location>
    </subcellularLocation>
</comment>
<evidence type="ECO:0000259" key="11">
    <source>
        <dbReference type="Pfam" id="PF03958"/>
    </source>
</evidence>
<evidence type="ECO:0000256" key="4">
    <source>
        <dbReference type="ARBA" id="ARBA00022729"/>
    </source>
</evidence>
<keyword evidence="9" id="KW-1133">Transmembrane helix</keyword>
<dbReference type="InterPro" id="IPR005644">
    <property type="entry name" value="NolW-like"/>
</dbReference>
<comment type="similarity">
    <text evidence="7">Belongs to the bacterial secretin family.</text>
</comment>
<keyword evidence="4" id="KW-0732">Signal</keyword>
<dbReference type="AlphaFoldDB" id="A0A519B9U1"/>
<evidence type="ECO:0000256" key="7">
    <source>
        <dbReference type="RuleBase" id="RU004003"/>
    </source>
</evidence>
<evidence type="ECO:0000259" key="10">
    <source>
        <dbReference type="Pfam" id="PF00263"/>
    </source>
</evidence>
<evidence type="ECO:0000313" key="14">
    <source>
        <dbReference type="Proteomes" id="UP000320813"/>
    </source>
</evidence>
<organism evidence="13 14">
    <name type="scientific">Candidatus Acidulodesulfobacterium ferriphilum</name>
    <dbReference type="NCBI Taxonomy" id="2597223"/>
    <lineage>
        <taxon>Bacteria</taxon>
        <taxon>Deltaproteobacteria</taxon>
        <taxon>Candidatus Acidulodesulfobacterales</taxon>
        <taxon>Candidatus Acidulodesulfobacterium</taxon>
    </lineage>
</organism>
<evidence type="ECO:0000313" key="13">
    <source>
        <dbReference type="EMBL" id="RZD14063.1"/>
    </source>
</evidence>
<dbReference type="Pfam" id="PF03958">
    <property type="entry name" value="Secretin_N"/>
    <property type="match status" value="1"/>
</dbReference>
<dbReference type="PANTHER" id="PTHR30604:SF1">
    <property type="entry name" value="DNA UTILIZATION PROTEIN HOFQ"/>
    <property type="match status" value="1"/>
</dbReference>
<dbReference type="InterPro" id="IPR013355">
    <property type="entry name" value="Pilus_4_PilQ"/>
</dbReference>
<keyword evidence="2 8" id="KW-0813">Transport</keyword>
<keyword evidence="3 9" id="KW-0812">Transmembrane</keyword>
<dbReference type="InterPro" id="IPR051808">
    <property type="entry name" value="Type_IV_pilus_biogenesis"/>
</dbReference>
<dbReference type="Proteomes" id="UP000320813">
    <property type="component" value="Unassembled WGS sequence"/>
</dbReference>
<dbReference type="Pfam" id="PF00263">
    <property type="entry name" value="Secretin"/>
    <property type="match status" value="1"/>
</dbReference>
<dbReference type="InterPro" id="IPR049371">
    <property type="entry name" value="GspD-like_N0"/>
</dbReference>
<evidence type="ECO:0000256" key="2">
    <source>
        <dbReference type="ARBA" id="ARBA00022448"/>
    </source>
</evidence>
<feature type="domain" description="NolW-like" evidence="11">
    <location>
        <begin position="187"/>
        <end position="246"/>
    </location>
</feature>
<evidence type="ECO:0000256" key="6">
    <source>
        <dbReference type="ARBA" id="ARBA00023237"/>
    </source>
</evidence>
<dbReference type="EMBL" id="SGBD01000004">
    <property type="protein sequence ID" value="RZD14063.1"/>
    <property type="molecule type" value="Genomic_DNA"/>
</dbReference>
<dbReference type="GO" id="GO:0009279">
    <property type="term" value="C:cell outer membrane"/>
    <property type="evidence" value="ECO:0007669"/>
    <property type="project" value="UniProtKB-SubCell"/>
</dbReference>
<dbReference type="PANTHER" id="PTHR30604">
    <property type="entry name" value="PROTEIN TRANSPORT PROTEIN HOFQ"/>
    <property type="match status" value="1"/>
</dbReference>
<protein>
    <submittedName>
        <fullName evidence="13">Type IV pilus secretin PilQ</fullName>
    </submittedName>
</protein>
<dbReference type="InterPro" id="IPR001775">
    <property type="entry name" value="GspD/PilQ"/>
</dbReference>
<feature type="transmembrane region" description="Helical" evidence="9">
    <location>
        <begin position="46"/>
        <end position="66"/>
    </location>
</feature>
<dbReference type="GO" id="GO:0009306">
    <property type="term" value="P:protein secretion"/>
    <property type="evidence" value="ECO:0007669"/>
    <property type="project" value="InterPro"/>
</dbReference>
<evidence type="ECO:0000256" key="8">
    <source>
        <dbReference type="RuleBase" id="RU004004"/>
    </source>
</evidence>
<dbReference type="Pfam" id="PF21305">
    <property type="entry name" value="type_II_gspD_N0"/>
    <property type="match status" value="1"/>
</dbReference>
<dbReference type="InterPro" id="IPR038591">
    <property type="entry name" value="NolW-like_sf"/>
</dbReference>
<keyword evidence="6" id="KW-0998">Cell outer membrane</keyword>
<evidence type="ECO:0000256" key="5">
    <source>
        <dbReference type="ARBA" id="ARBA00023136"/>
    </source>
</evidence>
<evidence type="ECO:0000256" key="1">
    <source>
        <dbReference type="ARBA" id="ARBA00004370"/>
    </source>
</evidence>
<dbReference type="NCBIfam" id="TIGR02515">
    <property type="entry name" value="IV_pilus_PilQ"/>
    <property type="match status" value="1"/>
</dbReference>
<proteinExistence type="inferred from homology"/>
<name>A0A519B9U1_9DELT</name>